<evidence type="ECO:0000256" key="2">
    <source>
        <dbReference type="ARBA" id="ARBA00022692"/>
    </source>
</evidence>
<feature type="domain" description="Membrane transport protein MMPL" evidence="5">
    <location>
        <begin position="1"/>
        <end position="56"/>
    </location>
</feature>
<dbReference type="AlphaFoldDB" id="A0A5P2CB50"/>
<evidence type="ECO:0000313" key="7">
    <source>
        <dbReference type="Proteomes" id="UP000322927"/>
    </source>
</evidence>
<dbReference type="InterPro" id="IPR004869">
    <property type="entry name" value="MMPL_dom"/>
</dbReference>
<evidence type="ECO:0000256" key="3">
    <source>
        <dbReference type="ARBA" id="ARBA00022989"/>
    </source>
</evidence>
<dbReference type="Gene3D" id="1.20.1640.10">
    <property type="entry name" value="Multidrug efflux transporter AcrB transmembrane domain"/>
    <property type="match status" value="1"/>
</dbReference>
<dbReference type="Pfam" id="PF03176">
    <property type="entry name" value="MMPL"/>
    <property type="match status" value="1"/>
</dbReference>
<dbReference type="SUPFAM" id="SSF82866">
    <property type="entry name" value="Multidrug efflux transporter AcrB transmembrane domain"/>
    <property type="match status" value="1"/>
</dbReference>
<proteinExistence type="predicted"/>
<gene>
    <name evidence="6" type="ORF">DEJ48_34975</name>
</gene>
<evidence type="ECO:0000259" key="5">
    <source>
        <dbReference type="Pfam" id="PF03176"/>
    </source>
</evidence>
<keyword evidence="2" id="KW-0812">Transmembrane</keyword>
<reference evidence="6 7" key="1">
    <citation type="submission" date="2018-05" db="EMBL/GenBank/DDBJ databases">
        <title>Streptomyces venezuelae.</title>
        <authorList>
            <person name="Kim W."/>
            <person name="Lee N."/>
            <person name="Cho B.-K."/>
        </authorList>
    </citation>
    <scope>NUCLEOTIDE SEQUENCE [LARGE SCALE GENOMIC DNA]</scope>
    <source>
        <strain evidence="6 7">ATCC 14584</strain>
    </source>
</reference>
<keyword evidence="3" id="KW-1133">Transmembrane helix</keyword>
<dbReference type="GO" id="GO:0016020">
    <property type="term" value="C:membrane"/>
    <property type="evidence" value="ECO:0007669"/>
    <property type="project" value="UniProtKB-SubCell"/>
</dbReference>
<evidence type="ECO:0000256" key="4">
    <source>
        <dbReference type="ARBA" id="ARBA00023136"/>
    </source>
</evidence>
<dbReference type="EMBL" id="CP029192">
    <property type="protein sequence ID" value="QES37929.1"/>
    <property type="molecule type" value="Genomic_DNA"/>
</dbReference>
<comment type="subcellular location">
    <subcellularLocation>
        <location evidence="1">Membrane</location>
        <topology evidence="1">Multi-pass membrane protein</topology>
    </subcellularLocation>
</comment>
<accession>A0A5P2CB50</accession>
<keyword evidence="4" id="KW-0472">Membrane</keyword>
<protein>
    <recommendedName>
        <fullName evidence="5">Membrane transport protein MMPL domain-containing protein</fullName>
    </recommendedName>
</protein>
<name>A0A5P2CB50_STRVZ</name>
<organism evidence="6 7">
    <name type="scientific">Streptomyces venezuelae</name>
    <dbReference type="NCBI Taxonomy" id="54571"/>
    <lineage>
        <taxon>Bacteria</taxon>
        <taxon>Bacillati</taxon>
        <taxon>Actinomycetota</taxon>
        <taxon>Actinomycetes</taxon>
        <taxon>Kitasatosporales</taxon>
        <taxon>Streptomycetaceae</taxon>
        <taxon>Streptomyces</taxon>
    </lineage>
</organism>
<dbReference type="OrthoDB" id="7051771at2"/>
<evidence type="ECO:0000256" key="1">
    <source>
        <dbReference type="ARBA" id="ARBA00004141"/>
    </source>
</evidence>
<dbReference type="Proteomes" id="UP000322927">
    <property type="component" value="Chromosome"/>
</dbReference>
<evidence type="ECO:0000313" key="6">
    <source>
        <dbReference type="EMBL" id="QES37929.1"/>
    </source>
</evidence>
<sequence>MALTIGLAVGIDYAMCIATRHRSQLTRGMDVEESAAQEVGTAGSAVVFARATVQAAPVTWTACGSHFLSAARPPCCPCWRPPRPTHCS</sequence>